<proteinExistence type="predicted"/>
<protein>
    <submittedName>
        <fullName evidence="2">Uncharacterized protein</fullName>
    </submittedName>
</protein>
<evidence type="ECO:0000313" key="2">
    <source>
        <dbReference type="EMBL" id="TFK22574.1"/>
    </source>
</evidence>
<keyword evidence="3" id="KW-1185">Reference proteome</keyword>
<dbReference type="OrthoDB" id="3251307at2759"/>
<accession>A0A5C3KQA9</accession>
<dbReference type="Proteomes" id="UP000307440">
    <property type="component" value="Unassembled WGS sequence"/>
</dbReference>
<organism evidence="2 3">
    <name type="scientific">Coprinopsis marcescibilis</name>
    <name type="common">Agaric fungus</name>
    <name type="synonym">Psathyrella marcescibilis</name>
    <dbReference type="NCBI Taxonomy" id="230819"/>
    <lineage>
        <taxon>Eukaryota</taxon>
        <taxon>Fungi</taxon>
        <taxon>Dikarya</taxon>
        <taxon>Basidiomycota</taxon>
        <taxon>Agaricomycotina</taxon>
        <taxon>Agaricomycetes</taxon>
        <taxon>Agaricomycetidae</taxon>
        <taxon>Agaricales</taxon>
        <taxon>Agaricineae</taxon>
        <taxon>Psathyrellaceae</taxon>
        <taxon>Coprinopsis</taxon>
    </lineage>
</organism>
<reference evidence="2 3" key="1">
    <citation type="journal article" date="2019" name="Nat. Ecol. Evol.">
        <title>Megaphylogeny resolves global patterns of mushroom evolution.</title>
        <authorList>
            <person name="Varga T."/>
            <person name="Krizsan K."/>
            <person name="Foldi C."/>
            <person name="Dima B."/>
            <person name="Sanchez-Garcia M."/>
            <person name="Sanchez-Ramirez S."/>
            <person name="Szollosi G.J."/>
            <person name="Szarkandi J.G."/>
            <person name="Papp V."/>
            <person name="Albert L."/>
            <person name="Andreopoulos W."/>
            <person name="Angelini C."/>
            <person name="Antonin V."/>
            <person name="Barry K.W."/>
            <person name="Bougher N.L."/>
            <person name="Buchanan P."/>
            <person name="Buyck B."/>
            <person name="Bense V."/>
            <person name="Catcheside P."/>
            <person name="Chovatia M."/>
            <person name="Cooper J."/>
            <person name="Damon W."/>
            <person name="Desjardin D."/>
            <person name="Finy P."/>
            <person name="Geml J."/>
            <person name="Haridas S."/>
            <person name="Hughes K."/>
            <person name="Justo A."/>
            <person name="Karasinski D."/>
            <person name="Kautmanova I."/>
            <person name="Kiss B."/>
            <person name="Kocsube S."/>
            <person name="Kotiranta H."/>
            <person name="LaButti K.M."/>
            <person name="Lechner B.E."/>
            <person name="Liimatainen K."/>
            <person name="Lipzen A."/>
            <person name="Lukacs Z."/>
            <person name="Mihaltcheva S."/>
            <person name="Morgado L.N."/>
            <person name="Niskanen T."/>
            <person name="Noordeloos M.E."/>
            <person name="Ohm R.A."/>
            <person name="Ortiz-Santana B."/>
            <person name="Ovrebo C."/>
            <person name="Racz N."/>
            <person name="Riley R."/>
            <person name="Savchenko A."/>
            <person name="Shiryaev A."/>
            <person name="Soop K."/>
            <person name="Spirin V."/>
            <person name="Szebenyi C."/>
            <person name="Tomsovsky M."/>
            <person name="Tulloss R.E."/>
            <person name="Uehling J."/>
            <person name="Grigoriev I.V."/>
            <person name="Vagvolgyi C."/>
            <person name="Papp T."/>
            <person name="Martin F.M."/>
            <person name="Miettinen O."/>
            <person name="Hibbett D.S."/>
            <person name="Nagy L.G."/>
        </authorList>
    </citation>
    <scope>NUCLEOTIDE SEQUENCE [LARGE SCALE GENOMIC DNA]</scope>
    <source>
        <strain evidence="2 3">CBS 121175</strain>
    </source>
</reference>
<dbReference type="EMBL" id="ML210237">
    <property type="protein sequence ID" value="TFK22574.1"/>
    <property type="molecule type" value="Genomic_DNA"/>
</dbReference>
<feature type="non-terminal residue" evidence="2">
    <location>
        <position position="1"/>
    </location>
</feature>
<keyword evidence="1" id="KW-0812">Transmembrane</keyword>
<feature type="transmembrane region" description="Helical" evidence="1">
    <location>
        <begin position="60"/>
        <end position="77"/>
    </location>
</feature>
<evidence type="ECO:0000256" key="1">
    <source>
        <dbReference type="SAM" id="Phobius"/>
    </source>
</evidence>
<gene>
    <name evidence="2" type="ORF">FA15DRAFT_595838</name>
</gene>
<keyword evidence="1" id="KW-1133">Transmembrane helix</keyword>
<name>A0A5C3KQA9_COPMA</name>
<dbReference type="AlphaFoldDB" id="A0A5C3KQA9"/>
<keyword evidence="1" id="KW-0472">Membrane</keyword>
<evidence type="ECO:0000313" key="3">
    <source>
        <dbReference type="Proteomes" id="UP000307440"/>
    </source>
</evidence>
<sequence length="78" mass="8751">TTHTYLDGIAPFKYPELWVVEALHSTATLSPESLCNLYGVFLMHRLNIFLSRFGHSAGRALFFGPFPLLTLTLCIILP</sequence>